<feature type="region of interest" description="Disordered" evidence="3">
    <location>
        <begin position="217"/>
        <end position="236"/>
    </location>
</feature>
<keyword evidence="1" id="KW-0677">Repeat</keyword>
<proteinExistence type="predicted"/>
<keyword evidence="4" id="KW-1133">Transmembrane helix</keyword>
<evidence type="ECO:0000256" key="4">
    <source>
        <dbReference type="SAM" id="Phobius"/>
    </source>
</evidence>
<dbReference type="InterPro" id="IPR036612">
    <property type="entry name" value="KH_dom_type_1_sf"/>
</dbReference>
<dbReference type="CDD" id="cd22513">
    <property type="entry name" value="KH-I_BTR1_rpt1"/>
    <property type="match status" value="1"/>
</dbReference>
<dbReference type="GO" id="GO:0003723">
    <property type="term" value="F:RNA binding"/>
    <property type="evidence" value="ECO:0007669"/>
    <property type="project" value="UniProtKB-UniRule"/>
</dbReference>
<dbReference type="SUPFAM" id="SSF54791">
    <property type="entry name" value="Eukaryotic type KH-domain (KH-domain type I)"/>
    <property type="match status" value="3"/>
</dbReference>
<keyword evidence="4" id="KW-0472">Membrane</keyword>
<organism evidence="6 7">
    <name type="scientific">Asparagus officinalis</name>
    <name type="common">Garden asparagus</name>
    <dbReference type="NCBI Taxonomy" id="4686"/>
    <lineage>
        <taxon>Eukaryota</taxon>
        <taxon>Viridiplantae</taxon>
        <taxon>Streptophyta</taxon>
        <taxon>Embryophyta</taxon>
        <taxon>Tracheophyta</taxon>
        <taxon>Spermatophyta</taxon>
        <taxon>Magnoliopsida</taxon>
        <taxon>Liliopsida</taxon>
        <taxon>Asparagales</taxon>
        <taxon>Asparagaceae</taxon>
        <taxon>Asparagoideae</taxon>
        <taxon>Asparagus</taxon>
    </lineage>
</organism>
<feature type="domain" description="K Homology" evidence="5">
    <location>
        <begin position="34"/>
        <end position="107"/>
    </location>
</feature>
<dbReference type="InterPro" id="IPR004087">
    <property type="entry name" value="KH_dom"/>
</dbReference>
<dbReference type="Gene3D" id="3.30.1370.10">
    <property type="entry name" value="K Homology domain, type 1"/>
    <property type="match status" value="3"/>
</dbReference>
<dbReference type="SMART" id="SM00322">
    <property type="entry name" value="KH"/>
    <property type="match status" value="2"/>
</dbReference>
<gene>
    <name evidence="6" type="ORF">A4U43_C01F6710</name>
</gene>
<feature type="transmembrane region" description="Helical" evidence="4">
    <location>
        <begin position="784"/>
        <end position="805"/>
    </location>
</feature>
<protein>
    <recommendedName>
        <fullName evidence="5">K Homology domain-containing protein</fullName>
    </recommendedName>
</protein>
<keyword evidence="4" id="KW-0812">Transmembrane</keyword>
<keyword evidence="7" id="KW-1185">Reference proteome</keyword>
<dbReference type="Gramene" id="ONK79472">
    <property type="protein sequence ID" value="ONK79472"/>
    <property type="gene ID" value="A4U43_C01F6710"/>
</dbReference>
<dbReference type="InterPro" id="IPR004088">
    <property type="entry name" value="KH_dom_type_1"/>
</dbReference>
<evidence type="ECO:0000256" key="2">
    <source>
        <dbReference type="PROSITE-ProRule" id="PRU00117"/>
    </source>
</evidence>
<sequence>MESPEYVSSPEAGPKHSHHPRSSPPLESQDDKEKPTHIRFLVSNTAAGSIIGKGGSTINEFQSQSGARIQLSRNHEFFPGTSDRIIMVSGALSEVVKAMELILEKLLSEADANHNTFFRWSFIEDSQADIKISPQEQNYVGMNDRLVTVIGTLDEQMRAIFLIISKLIEDSHYPQLMNSPFPYAGLPFPGFPGSVGYGIPPAYNGVNYGSNGIGGRYPNNRGSSSQGAPVRSSAGAQENNSLTIGVADEHIGAVVGRGGRNIMEITQASGARIKISDRGDFISGTSDRKITITGSPEAISSAESMIMQKVSSNSERELRDLTARVKAQVSRLALRMSAGFAFSSDVSVLLQVRRAWGSACMRLLFVIVKTRLACASDMRGVAAICVKQDLGDQHKSAASVTLLQAQSEGQDCGSHADDPTVLLEEILNLDTYINEPGLQDGFNSSNDMGENSGGMVEQSHSPSGQNDGYLELKDIFADSNGPCNTNLTDVLRVHNDRSVDNGLNEANTWLEADGAEELNKVCQPAEAMYSLHPDDFLNSDMGGYPSGQLAEEEVVFYDAPSDEPPSNEEYFSNMDGIQFSPAADLSGFDMVDDLMAYFDATDNNLQYDVGSEFVAQSNAVSEVEADAYPTSKTTVQVPGTSIERGASSSFTGPTKELERVYEDKAAVTDMQVGNTWNNSLRKRVVDMLGSISAPPAMAEGSVKGKAALFASTNSSSSVQVSTGIIQIHGITVMGSSEEHWTLQKNGDTSFLLSYGMAANGRSLCFETSKRLRGGALGMLLRGGVYLFGLSVLVLSASLKVGLCVYTK</sequence>
<dbReference type="Pfam" id="PF00013">
    <property type="entry name" value="KH_1"/>
    <property type="match status" value="2"/>
</dbReference>
<feature type="region of interest" description="Disordered" evidence="3">
    <location>
        <begin position="1"/>
        <end position="33"/>
    </location>
</feature>
<evidence type="ECO:0000256" key="3">
    <source>
        <dbReference type="SAM" id="MobiDB-lite"/>
    </source>
</evidence>
<evidence type="ECO:0000256" key="1">
    <source>
        <dbReference type="ARBA" id="ARBA00022737"/>
    </source>
</evidence>
<reference evidence="7" key="1">
    <citation type="journal article" date="2017" name="Nat. Commun.">
        <title>The asparagus genome sheds light on the origin and evolution of a young Y chromosome.</title>
        <authorList>
            <person name="Harkess A."/>
            <person name="Zhou J."/>
            <person name="Xu C."/>
            <person name="Bowers J.E."/>
            <person name="Van der Hulst R."/>
            <person name="Ayyampalayam S."/>
            <person name="Mercati F."/>
            <person name="Riccardi P."/>
            <person name="McKain M.R."/>
            <person name="Kakrana A."/>
            <person name="Tang H."/>
            <person name="Ray J."/>
            <person name="Groenendijk J."/>
            <person name="Arikit S."/>
            <person name="Mathioni S.M."/>
            <person name="Nakano M."/>
            <person name="Shan H."/>
            <person name="Telgmann-Rauber A."/>
            <person name="Kanno A."/>
            <person name="Yue Z."/>
            <person name="Chen H."/>
            <person name="Li W."/>
            <person name="Chen Y."/>
            <person name="Xu X."/>
            <person name="Zhang Y."/>
            <person name="Luo S."/>
            <person name="Chen H."/>
            <person name="Gao J."/>
            <person name="Mao Z."/>
            <person name="Pires J.C."/>
            <person name="Luo M."/>
            <person name="Kudrna D."/>
            <person name="Wing R.A."/>
            <person name="Meyers B.C."/>
            <person name="Yi K."/>
            <person name="Kong H."/>
            <person name="Lavrijsen P."/>
            <person name="Sunseri F."/>
            <person name="Falavigna A."/>
            <person name="Ye Y."/>
            <person name="Leebens-Mack J.H."/>
            <person name="Chen G."/>
        </authorList>
    </citation>
    <scope>NUCLEOTIDE SEQUENCE [LARGE SCALE GENOMIC DNA]</scope>
    <source>
        <strain evidence="7">cv. DH0086</strain>
    </source>
</reference>
<dbReference type="PROSITE" id="PS50084">
    <property type="entry name" value="KH_TYPE_1"/>
    <property type="match status" value="2"/>
</dbReference>
<evidence type="ECO:0000259" key="5">
    <source>
        <dbReference type="SMART" id="SM00322"/>
    </source>
</evidence>
<evidence type="ECO:0000313" key="6">
    <source>
        <dbReference type="EMBL" id="ONK79472.1"/>
    </source>
</evidence>
<evidence type="ECO:0000313" key="7">
    <source>
        <dbReference type="Proteomes" id="UP000243459"/>
    </source>
</evidence>
<keyword evidence="2" id="KW-0694">RNA-binding</keyword>
<dbReference type="PANTHER" id="PTHR10288">
    <property type="entry name" value="KH DOMAIN CONTAINING RNA BINDING PROTEIN"/>
    <property type="match status" value="1"/>
</dbReference>
<feature type="domain" description="K Homology" evidence="5">
    <location>
        <begin position="238"/>
        <end position="311"/>
    </location>
</feature>
<name>A0A5P1FMX5_ASPOF</name>
<dbReference type="Proteomes" id="UP000243459">
    <property type="component" value="Chromosome 1"/>
</dbReference>
<accession>A0A5P1FMX5</accession>
<dbReference type="EMBL" id="CM007381">
    <property type="protein sequence ID" value="ONK79472.1"/>
    <property type="molecule type" value="Genomic_DNA"/>
</dbReference>
<dbReference type="AlphaFoldDB" id="A0A5P1FMX5"/>